<evidence type="ECO:0000313" key="3">
    <source>
        <dbReference type="Proteomes" id="UP000229317"/>
    </source>
</evidence>
<accession>A0A2H0KS68</accession>
<keyword evidence="1" id="KW-1133">Transmembrane helix</keyword>
<dbReference type="AlphaFoldDB" id="A0A2H0KS68"/>
<sequence>MNGEKQIKLVALGSYTQKQADTLRAELEKNGIPAQSFYPQISEGRGEWLAEMLMIEERKVGAAIKICKKLDLPFDAKAPQSRADKIFNWIFFLLILGAIFAIGYFLYSLKR</sequence>
<reference evidence="2 3" key="1">
    <citation type="submission" date="2017-09" db="EMBL/GenBank/DDBJ databases">
        <title>Depth-based differentiation of microbial function through sediment-hosted aquifers and enrichment of novel symbionts in the deep terrestrial subsurface.</title>
        <authorList>
            <person name="Probst A.J."/>
            <person name="Ladd B."/>
            <person name="Jarett J.K."/>
            <person name="Geller-Mcgrath D.E."/>
            <person name="Sieber C.M."/>
            <person name="Emerson J.B."/>
            <person name="Anantharaman K."/>
            <person name="Thomas B.C."/>
            <person name="Malmstrom R."/>
            <person name="Stieglmeier M."/>
            <person name="Klingl A."/>
            <person name="Woyke T."/>
            <person name="Ryan C.M."/>
            <person name="Banfield J.F."/>
        </authorList>
    </citation>
    <scope>NUCLEOTIDE SEQUENCE [LARGE SCALE GENOMIC DNA]</scope>
    <source>
        <strain evidence="2">CG11_big_fil_rev_8_21_14_0_20_40_15</strain>
    </source>
</reference>
<dbReference type="EMBL" id="PCVO01000054">
    <property type="protein sequence ID" value="PIQ74976.1"/>
    <property type="molecule type" value="Genomic_DNA"/>
</dbReference>
<protein>
    <submittedName>
        <fullName evidence="2">Uncharacterized protein</fullName>
    </submittedName>
</protein>
<dbReference type="Proteomes" id="UP000229317">
    <property type="component" value="Unassembled WGS sequence"/>
</dbReference>
<keyword evidence="1" id="KW-0472">Membrane</keyword>
<keyword evidence="1" id="KW-0812">Transmembrane</keyword>
<proteinExistence type="predicted"/>
<evidence type="ECO:0000256" key="1">
    <source>
        <dbReference type="SAM" id="Phobius"/>
    </source>
</evidence>
<feature type="transmembrane region" description="Helical" evidence="1">
    <location>
        <begin position="86"/>
        <end position="107"/>
    </location>
</feature>
<evidence type="ECO:0000313" key="2">
    <source>
        <dbReference type="EMBL" id="PIQ74976.1"/>
    </source>
</evidence>
<gene>
    <name evidence="2" type="ORF">COV84_03645</name>
</gene>
<organism evidence="2 3">
    <name type="scientific">Candidatus Portnoybacteria bacterium CG11_big_fil_rev_8_21_14_0_20_40_15</name>
    <dbReference type="NCBI Taxonomy" id="1974817"/>
    <lineage>
        <taxon>Bacteria</taxon>
        <taxon>Candidatus Portnoyibacteriota</taxon>
    </lineage>
</organism>
<name>A0A2H0KS68_9BACT</name>
<comment type="caution">
    <text evidence="2">The sequence shown here is derived from an EMBL/GenBank/DDBJ whole genome shotgun (WGS) entry which is preliminary data.</text>
</comment>